<dbReference type="FunFam" id="3.30.565.10:FF:000013">
    <property type="entry name" value="Two-component sensor histidine kinase"/>
    <property type="match status" value="1"/>
</dbReference>
<keyword evidence="4" id="KW-1003">Cell membrane</keyword>
<organism evidence="16 17">
    <name type="scientific">[Clostridium] methylpentosum DSM 5476</name>
    <dbReference type="NCBI Taxonomy" id="537013"/>
    <lineage>
        <taxon>Bacteria</taxon>
        <taxon>Bacillati</taxon>
        <taxon>Bacillota</taxon>
        <taxon>Clostridia</taxon>
        <taxon>Eubacteriales</taxon>
        <taxon>Oscillospiraceae</taxon>
        <taxon>Oscillospiraceae incertae sedis</taxon>
    </lineage>
</organism>
<evidence type="ECO:0000313" key="16">
    <source>
        <dbReference type="EMBL" id="EEG30712.1"/>
    </source>
</evidence>
<dbReference type="PRINTS" id="PR00344">
    <property type="entry name" value="BCTRLSENSOR"/>
</dbReference>
<evidence type="ECO:0000256" key="11">
    <source>
        <dbReference type="ARBA" id="ARBA00022989"/>
    </source>
</evidence>
<reference evidence="16 17" key="2">
    <citation type="submission" date="2009-02" db="EMBL/GenBank/DDBJ databases">
        <title>Draft genome sequence of Clostridium methylpentosum (DSM 5476).</title>
        <authorList>
            <person name="Sudarsanam P."/>
            <person name="Ley R."/>
            <person name="Guruge J."/>
            <person name="Turnbaugh P.J."/>
            <person name="Mahowald M."/>
            <person name="Liep D."/>
            <person name="Gordon J."/>
        </authorList>
    </citation>
    <scope>NUCLEOTIDE SEQUENCE [LARGE SCALE GENOMIC DNA]</scope>
    <source>
        <strain evidence="16 17">DSM 5476</strain>
    </source>
</reference>
<keyword evidence="7 14" id="KW-0812">Transmembrane</keyword>
<dbReference type="EC" id="2.7.13.3" evidence="3"/>
<evidence type="ECO:0000256" key="5">
    <source>
        <dbReference type="ARBA" id="ARBA00022553"/>
    </source>
</evidence>
<feature type="domain" description="Histidine kinase" evidence="15">
    <location>
        <begin position="158"/>
        <end position="374"/>
    </location>
</feature>
<keyword evidence="9 16" id="KW-0418">Kinase</keyword>
<evidence type="ECO:0000256" key="2">
    <source>
        <dbReference type="ARBA" id="ARBA00004651"/>
    </source>
</evidence>
<dbReference type="InterPro" id="IPR050398">
    <property type="entry name" value="HssS/ArlS-like"/>
</dbReference>
<protein>
    <recommendedName>
        <fullName evidence="3">histidine kinase</fullName>
        <ecNumber evidence="3">2.7.13.3</ecNumber>
    </recommendedName>
</protein>
<accession>C0ECR8</accession>
<keyword evidence="12" id="KW-0902">Two-component regulatory system</keyword>
<name>C0ECR8_9FIRM</name>
<dbReference type="STRING" id="537013.CLOSTMETH_01639"/>
<feature type="transmembrane region" description="Helical" evidence="14">
    <location>
        <begin position="75"/>
        <end position="93"/>
    </location>
</feature>
<evidence type="ECO:0000256" key="9">
    <source>
        <dbReference type="ARBA" id="ARBA00022777"/>
    </source>
</evidence>
<feature type="transmembrane region" description="Helical" evidence="14">
    <location>
        <begin position="12"/>
        <end position="35"/>
    </location>
</feature>
<keyword evidence="11 14" id="KW-1133">Transmembrane helix</keyword>
<dbReference type="InterPro" id="IPR005467">
    <property type="entry name" value="His_kinase_dom"/>
</dbReference>
<dbReference type="EMBL" id="ACEC01000057">
    <property type="protein sequence ID" value="EEG30712.1"/>
    <property type="molecule type" value="Genomic_DNA"/>
</dbReference>
<dbReference type="SUPFAM" id="SSF55874">
    <property type="entry name" value="ATPase domain of HSP90 chaperone/DNA topoisomerase II/histidine kinase"/>
    <property type="match status" value="1"/>
</dbReference>
<evidence type="ECO:0000256" key="14">
    <source>
        <dbReference type="SAM" id="Phobius"/>
    </source>
</evidence>
<sequence>MKSKFGSLKRKLFVRVLLSALLIGIVGFVLVTWLVDGVLQNPFADWFVSAMRGLGANDDFAHIIYAKLFRQNKEIYLVVGYILLLLIVFYFSLSRITRYLNRINSAMDQVLFEDERPISLPSELSPVEDKLNEVKDTLRRKKLETKEAEQRKNDLVVYLAHDLKTPLTSVIGYLSLLSEAPDMPAKQRAKYTGIALDKAYRLEELINEFFDITRFNLQSINLEPRRIDLTLLLSQLVDEFYPLLSPKALTGRLSAEPNLIVWGDADKLARVFDNVIRNAINYSDENSEILVTAAHREDWAVVTVSNQGDPIPAHKLDKIFEKFYRLDEARSSKSGGSGLGLAIAKQIVELHGGRIGVQSDAESTRFSILIPYETVRNS</sequence>
<evidence type="ECO:0000313" key="17">
    <source>
        <dbReference type="Proteomes" id="UP000003340"/>
    </source>
</evidence>
<dbReference type="InterPro" id="IPR036097">
    <property type="entry name" value="HisK_dim/P_sf"/>
</dbReference>
<dbReference type="PANTHER" id="PTHR45528">
    <property type="entry name" value="SENSOR HISTIDINE KINASE CPXA"/>
    <property type="match status" value="1"/>
</dbReference>
<evidence type="ECO:0000256" key="4">
    <source>
        <dbReference type="ARBA" id="ARBA00022475"/>
    </source>
</evidence>
<comment type="catalytic activity">
    <reaction evidence="1">
        <text>ATP + protein L-histidine = ADP + protein N-phospho-L-histidine.</text>
        <dbReference type="EC" id="2.7.13.3"/>
    </reaction>
</comment>
<comment type="caution">
    <text evidence="16">The sequence shown here is derived from an EMBL/GenBank/DDBJ whole genome shotgun (WGS) entry which is preliminary data.</text>
</comment>
<dbReference type="SMART" id="SM00388">
    <property type="entry name" value="HisKA"/>
    <property type="match status" value="1"/>
</dbReference>
<dbReference type="Gene3D" id="1.10.287.130">
    <property type="match status" value="1"/>
</dbReference>
<keyword evidence="8" id="KW-0547">Nucleotide-binding</keyword>
<dbReference type="AlphaFoldDB" id="C0ECR8"/>
<dbReference type="InterPro" id="IPR004358">
    <property type="entry name" value="Sig_transdc_His_kin-like_C"/>
</dbReference>
<evidence type="ECO:0000259" key="15">
    <source>
        <dbReference type="PROSITE" id="PS50109"/>
    </source>
</evidence>
<evidence type="ECO:0000256" key="12">
    <source>
        <dbReference type="ARBA" id="ARBA00023012"/>
    </source>
</evidence>
<dbReference type="Proteomes" id="UP000003340">
    <property type="component" value="Unassembled WGS sequence"/>
</dbReference>
<reference evidence="16 17" key="1">
    <citation type="submission" date="2009-01" db="EMBL/GenBank/DDBJ databases">
        <authorList>
            <person name="Fulton L."/>
            <person name="Clifton S."/>
            <person name="Fulton B."/>
            <person name="Xu J."/>
            <person name="Minx P."/>
            <person name="Pepin K.H."/>
            <person name="Johnson M."/>
            <person name="Bhonagiri V."/>
            <person name="Nash W.E."/>
            <person name="Mardis E.R."/>
            <person name="Wilson R.K."/>
        </authorList>
    </citation>
    <scope>NUCLEOTIDE SEQUENCE [LARGE SCALE GENOMIC DNA]</scope>
    <source>
        <strain evidence="16 17">DSM 5476</strain>
    </source>
</reference>
<keyword evidence="13 14" id="KW-0472">Membrane</keyword>
<keyword evidence="17" id="KW-1185">Reference proteome</keyword>
<dbReference type="SUPFAM" id="SSF47384">
    <property type="entry name" value="Homodimeric domain of signal transducing histidine kinase"/>
    <property type="match status" value="1"/>
</dbReference>
<dbReference type="Pfam" id="PF02518">
    <property type="entry name" value="HATPase_c"/>
    <property type="match status" value="1"/>
</dbReference>
<evidence type="ECO:0000256" key="8">
    <source>
        <dbReference type="ARBA" id="ARBA00022741"/>
    </source>
</evidence>
<proteinExistence type="predicted"/>
<dbReference type="PANTHER" id="PTHR45528:SF1">
    <property type="entry name" value="SENSOR HISTIDINE KINASE CPXA"/>
    <property type="match status" value="1"/>
</dbReference>
<gene>
    <name evidence="16" type="ORF">CLOSTMETH_01639</name>
</gene>
<dbReference type="GO" id="GO:0005886">
    <property type="term" value="C:plasma membrane"/>
    <property type="evidence" value="ECO:0007669"/>
    <property type="project" value="UniProtKB-SubCell"/>
</dbReference>
<dbReference type="PROSITE" id="PS50109">
    <property type="entry name" value="HIS_KIN"/>
    <property type="match status" value="1"/>
</dbReference>
<dbReference type="Pfam" id="PF00512">
    <property type="entry name" value="HisKA"/>
    <property type="match status" value="1"/>
</dbReference>
<evidence type="ECO:0000256" key="10">
    <source>
        <dbReference type="ARBA" id="ARBA00022840"/>
    </source>
</evidence>
<dbReference type="GO" id="GO:0005524">
    <property type="term" value="F:ATP binding"/>
    <property type="evidence" value="ECO:0007669"/>
    <property type="project" value="UniProtKB-KW"/>
</dbReference>
<evidence type="ECO:0000256" key="13">
    <source>
        <dbReference type="ARBA" id="ARBA00023136"/>
    </source>
</evidence>
<evidence type="ECO:0000256" key="6">
    <source>
        <dbReference type="ARBA" id="ARBA00022679"/>
    </source>
</evidence>
<dbReference type="eggNOG" id="COG5002">
    <property type="taxonomic scope" value="Bacteria"/>
</dbReference>
<evidence type="ECO:0000256" key="7">
    <source>
        <dbReference type="ARBA" id="ARBA00022692"/>
    </source>
</evidence>
<keyword evidence="10" id="KW-0067">ATP-binding</keyword>
<dbReference type="HOGENOM" id="CLU_000445_89_3_9"/>
<dbReference type="SMART" id="SM00387">
    <property type="entry name" value="HATPase_c"/>
    <property type="match status" value="1"/>
</dbReference>
<evidence type="ECO:0000256" key="3">
    <source>
        <dbReference type="ARBA" id="ARBA00012438"/>
    </source>
</evidence>
<dbReference type="InterPro" id="IPR003661">
    <property type="entry name" value="HisK_dim/P_dom"/>
</dbReference>
<keyword evidence="5" id="KW-0597">Phosphoprotein</keyword>
<dbReference type="InterPro" id="IPR036890">
    <property type="entry name" value="HATPase_C_sf"/>
</dbReference>
<dbReference type="CDD" id="cd00082">
    <property type="entry name" value="HisKA"/>
    <property type="match status" value="1"/>
</dbReference>
<keyword evidence="6" id="KW-0808">Transferase</keyword>
<dbReference type="Gene3D" id="3.30.565.10">
    <property type="entry name" value="Histidine kinase-like ATPase, C-terminal domain"/>
    <property type="match status" value="1"/>
</dbReference>
<dbReference type="InterPro" id="IPR003594">
    <property type="entry name" value="HATPase_dom"/>
</dbReference>
<comment type="subcellular location">
    <subcellularLocation>
        <location evidence="2">Cell membrane</location>
        <topology evidence="2">Multi-pass membrane protein</topology>
    </subcellularLocation>
</comment>
<dbReference type="GO" id="GO:0000155">
    <property type="term" value="F:phosphorelay sensor kinase activity"/>
    <property type="evidence" value="ECO:0007669"/>
    <property type="project" value="InterPro"/>
</dbReference>
<evidence type="ECO:0000256" key="1">
    <source>
        <dbReference type="ARBA" id="ARBA00000085"/>
    </source>
</evidence>